<evidence type="ECO:0000256" key="6">
    <source>
        <dbReference type="ARBA" id="ARBA00023136"/>
    </source>
</evidence>
<evidence type="ECO:0000256" key="1">
    <source>
        <dbReference type="ARBA" id="ARBA00004167"/>
    </source>
</evidence>
<comment type="subcellular location">
    <subcellularLocation>
        <location evidence="2">Cell membrane</location>
    </subcellularLocation>
    <subcellularLocation>
        <location evidence="1">Membrane</location>
        <topology evidence="1">Single-pass membrane protein</topology>
    </subcellularLocation>
</comment>
<evidence type="ECO:0000313" key="11">
    <source>
        <dbReference type="Proteomes" id="UP000275663"/>
    </source>
</evidence>
<sequence length="222" mass="24327">MAYDLEEQEQLDTLKAWWKQYGNLVTWILIVALSSYAAWTAWNTYQGNQSTQASQLYDELQKSIVAKDNVKVQRTAGDLLEKFPRTAYAPMAALSAAKGAFDANDLKGAKIQLHWVLDHSSVNEYKFLARLRLAGIALDEKSYDEGLSLLSAEFPSEFAAAVADVKADILLSQGKIADARAAYQLALSKQNEKNPGRQLTQIKLDSIGGAVDGAVASQVVVQ</sequence>
<dbReference type="PANTHER" id="PTHR38035:SF1">
    <property type="entry name" value="ANCILLARY SECYEG TRANSLOCON SUBUNIT"/>
    <property type="match status" value="1"/>
</dbReference>
<evidence type="ECO:0000256" key="8">
    <source>
        <dbReference type="SAM" id="Phobius"/>
    </source>
</evidence>
<keyword evidence="7" id="KW-0143">Chaperone</keyword>
<organism evidence="10 11">
    <name type="scientific">Undibacterium parvum</name>
    <dbReference type="NCBI Taxonomy" id="401471"/>
    <lineage>
        <taxon>Bacteria</taxon>
        <taxon>Pseudomonadati</taxon>
        <taxon>Pseudomonadota</taxon>
        <taxon>Betaproteobacteria</taxon>
        <taxon>Burkholderiales</taxon>
        <taxon>Oxalobacteraceae</taxon>
        <taxon>Undibacterium</taxon>
    </lineage>
</organism>
<evidence type="ECO:0000313" key="10">
    <source>
        <dbReference type="EMBL" id="AZP10653.1"/>
    </source>
</evidence>
<keyword evidence="4 8" id="KW-0812">Transmembrane</keyword>
<evidence type="ECO:0000256" key="4">
    <source>
        <dbReference type="ARBA" id="ARBA00022692"/>
    </source>
</evidence>
<dbReference type="AlphaFoldDB" id="A0A3S9HEZ0"/>
<evidence type="ECO:0000256" key="3">
    <source>
        <dbReference type="ARBA" id="ARBA00022475"/>
    </source>
</evidence>
<proteinExistence type="predicted"/>
<keyword evidence="6 8" id="KW-0472">Membrane</keyword>
<feature type="domain" description="Ancillary SecYEG translocon subunit/Cell division coordinator CpoB TPR" evidence="9">
    <location>
        <begin position="15"/>
        <end position="208"/>
    </location>
</feature>
<evidence type="ECO:0000256" key="5">
    <source>
        <dbReference type="ARBA" id="ARBA00022989"/>
    </source>
</evidence>
<gene>
    <name evidence="10" type="ORF">EJN92_00565</name>
</gene>
<dbReference type="InterPro" id="IPR026039">
    <property type="entry name" value="YfgM"/>
</dbReference>
<evidence type="ECO:0000256" key="2">
    <source>
        <dbReference type="ARBA" id="ARBA00004236"/>
    </source>
</evidence>
<keyword evidence="5 8" id="KW-1133">Transmembrane helix</keyword>
<dbReference type="GO" id="GO:0044877">
    <property type="term" value="F:protein-containing complex binding"/>
    <property type="evidence" value="ECO:0007669"/>
    <property type="project" value="InterPro"/>
</dbReference>
<dbReference type="GO" id="GO:0005886">
    <property type="term" value="C:plasma membrane"/>
    <property type="evidence" value="ECO:0007669"/>
    <property type="project" value="UniProtKB-SubCell"/>
</dbReference>
<protein>
    <submittedName>
        <fullName evidence="10">Tetratricopeptide repeat protein</fullName>
    </submittedName>
</protein>
<name>A0A3S9HEZ0_9BURK</name>
<dbReference type="Proteomes" id="UP000275663">
    <property type="component" value="Chromosome"/>
</dbReference>
<dbReference type="OrthoDB" id="8521102at2"/>
<keyword evidence="3" id="KW-1003">Cell membrane</keyword>
<evidence type="ECO:0000256" key="7">
    <source>
        <dbReference type="ARBA" id="ARBA00023186"/>
    </source>
</evidence>
<keyword evidence="11" id="KW-1185">Reference proteome</keyword>
<dbReference type="EMBL" id="CP034464">
    <property type="protein sequence ID" value="AZP10653.1"/>
    <property type="molecule type" value="Genomic_DNA"/>
</dbReference>
<dbReference type="KEGG" id="upv:EJN92_00565"/>
<evidence type="ECO:0000259" key="9">
    <source>
        <dbReference type="Pfam" id="PF09976"/>
    </source>
</evidence>
<dbReference type="InterPro" id="IPR018704">
    <property type="entry name" value="SecYEG/CpoB_TPR"/>
</dbReference>
<reference evidence="10 11" key="1">
    <citation type="journal article" date="2011" name="Int. J. Syst. Evol. Microbiol.">
        <title>Description of Undibacterium oligocarboniphilum sp. nov., isolated from purified water, and Undibacterium pigrum strain CCUG 49012 as the type strain of Undibacterium parvum sp. nov., and emended descriptions of the genus Undibacterium and the species Undibacterium pigrum.</title>
        <authorList>
            <person name="Eder W."/>
            <person name="Wanner G."/>
            <person name="Ludwig W."/>
            <person name="Busse H.J."/>
            <person name="Ziemke-Kageler F."/>
            <person name="Lang E."/>
        </authorList>
    </citation>
    <scope>NUCLEOTIDE SEQUENCE [LARGE SCALE GENOMIC DNA]</scope>
    <source>
        <strain evidence="10 11">DSM 23061</strain>
    </source>
</reference>
<feature type="transmembrane region" description="Helical" evidence="8">
    <location>
        <begin position="21"/>
        <end position="42"/>
    </location>
</feature>
<dbReference type="PIRSF" id="PIRSF006170">
    <property type="entry name" value="YfgM"/>
    <property type="match status" value="1"/>
</dbReference>
<accession>A0A3S9HEZ0</accession>
<dbReference type="Pfam" id="PF09976">
    <property type="entry name" value="TPR_21"/>
    <property type="match status" value="1"/>
</dbReference>
<dbReference type="PANTHER" id="PTHR38035">
    <property type="entry name" value="UPF0070 PROTEIN YFGM"/>
    <property type="match status" value="1"/>
</dbReference>
<dbReference type="RefSeq" id="WP_126126052.1">
    <property type="nucleotide sequence ID" value="NZ_CP034464.1"/>
</dbReference>